<evidence type="ECO:0000256" key="1">
    <source>
        <dbReference type="SAM" id="MobiDB-lite"/>
    </source>
</evidence>
<reference evidence="2 3" key="1">
    <citation type="submission" date="2018-02" db="EMBL/GenBank/DDBJ databases">
        <title>The genomes of Aspergillus section Nigri reveals drivers in fungal speciation.</title>
        <authorList>
            <consortium name="DOE Joint Genome Institute"/>
            <person name="Vesth T.C."/>
            <person name="Nybo J."/>
            <person name="Theobald S."/>
            <person name="Brandl J."/>
            <person name="Frisvad J.C."/>
            <person name="Nielsen K.F."/>
            <person name="Lyhne E.K."/>
            <person name="Kogle M.E."/>
            <person name="Kuo A."/>
            <person name="Riley R."/>
            <person name="Clum A."/>
            <person name="Nolan M."/>
            <person name="Lipzen A."/>
            <person name="Salamov A."/>
            <person name="Henrissat B."/>
            <person name="Wiebenga A."/>
            <person name="De vries R.P."/>
            <person name="Grigoriev I.V."/>
            <person name="Mortensen U.H."/>
            <person name="Andersen M.R."/>
            <person name="Baker S.E."/>
        </authorList>
    </citation>
    <scope>NUCLEOTIDE SEQUENCE [LARGE SCALE GENOMIC DNA]</scope>
    <source>
        <strain evidence="2 3">CBS 121593</strain>
    </source>
</reference>
<feature type="region of interest" description="Disordered" evidence="1">
    <location>
        <begin position="95"/>
        <end position="116"/>
    </location>
</feature>
<gene>
    <name evidence="2" type="ORF">BO80DRAFT_64456</name>
</gene>
<dbReference type="EMBL" id="KZ824436">
    <property type="protein sequence ID" value="RAL01292.1"/>
    <property type="molecule type" value="Genomic_DNA"/>
</dbReference>
<evidence type="ECO:0000313" key="3">
    <source>
        <dbReference type="Proteomes" id="UP000249402"/>
    </source>
</evidence>
<dbReference type="GeneID" id="37229533"/>
<dbReference type="AlphaFoldDB" id="A0A395H0D5"/>
<organism evidence="2 3">
    <name type="scientific">Aspergillus ibericus CBS 121593</name>
    <dbReference type="NCBI Taxonomy" id="1448316"/>
    <lineage>
        <taxon>Eukaryota</taxon>
        <taxon>Fungi</taxon>
        <taxon>Dikarya</taxon>
        <taxon>Ascomycota</taxon>
        <taxon>Pezizomycotina</taxon>
        <taxon>Eurotiomycetes</taxon>
        <taxon>Eurotiomycetidae</taxon>
        <taxon>Eurotiales</taxon>
        <taxon>Aspergillaceae</taxon>
        <taxon>Aspergillus</taxon>
        <taxon>Aspergillus subgen. Circumdati</taxon>
    </lineage>
</organism>
<dbReference type="Proteomes" id="UP000249402">
    <property type="component" value="Unassembled WGS sequence"/>
</dbReference>
<dbReference type="RefSeq" id="XP_025575619.1">
    <property type="nucleotide sequence ID" value="XM_025724668.1"/>
</dbReference>
<keyword evidence="3" id="KW-1185">Reference proteome</keyword>
<dbReference type="VEuPathDB" id="FungiDB:BO80DRAFT_64456"/>
<evidence type="ECO:0000313" key="2">
    <source>
        <dbReference type="EMBL" id="RAL01292.1"/>
    </source>
</evidence>
<name>A0A395H0D5_9EURO</name>
<proteinExistence type="predicted"/>
<sequence>MGVLFPLIFSLTSSHTGRRPSDTTPTERELAAEVYNSLKRHQELHGFLCFSQKLTSSIPDARLLELYDNALRKIILGCTVSTGRPLCRIQCWRQDSGNGSRHPTKRHLTTSAEHLS</sequence>
<protein>
    <submittedName>
        <fullName evidence="2">Uncharacterized protein</fullName>
    </submittedName>
</protein>
<accession>A0A395H0D5</accession>